<keyword evidence="2" id="KW-0732">Signal</keyword>
<evidence type="ECO:0000313" key="4">
    <source>
        <dbReference type="Proteomes" id="UP000037643"/>
    </source>
</evidence>
<keyword evidence="4" id="KW-1185">Reference proteome</keyword>
<dbReference type="Proteomes" id="UP000037643">
    <property type="component" value="Chromosome"/>
</dbReference>
<dbReference type="PATRIC" id="fig|543877.4.peg.2646"/>
<dbReference type="EMBL" id="CP011805">
    <property type="protein sequence ID" value="AKM08663.1"/>
    <property type="molecule type" value="Genomic_DNA"/>
</dbReference>
<dbReference type="STRING" id="543877.AM2010_2608"/>
<organism evidence="3 4">
    <name type="scientific">Pelagerythrobacter marensis</name>
    <dbReference type="NCBI Taxonomy" id="543877"/>
    <lineage>
        <taxon>Bacteria</taxon>
        <taxon>Pseudomonadati</taxon>
        <taxon>Pseudomonadota</taxon>
        <taxon>Alphaproteobacteria</taxon>
        <taxon>Sphingomonadales</taxon>
        <taxon>Erythrobacteraceae</taxon>
        <taxon>Pelagerythrobacter</taxon>
    </lineage>
</organism>
<proteinExistence type="predicted"/>
<dbReference type="RefSeq" id="WP_047807455.1">
    <property type="nucleotide sequence ID" value="NZ_CP011805.1"/>
</dbReference>
<feature type="chain" id="PRO_5002562693" evidence="2">
    <location>
        <begin position="21"/>
        <end position="149"/>
    </location>
</feature>
<dbReference type="OrthoDB" id="7428977at2"/>
<sequence precursor="true">MRILALSAAAMLALPVAAQAQVAGDPLGDEYLAGDAPLSQQLRDPAMQDGLAATVAVLGEILLDLPLTPIMEPMAEATGRDPGTVDPDLTLRKMRPDAGELPTRAARELPRAMDTMAAMAGGIEAMRPALQDLAGRLEFAFDQARRRQR</sequence>
<dbReference type="KEGG" id="amx:AM2010_2608"/>
<evidence type="ECO:0000256" key="2">
    <source>
        <dbReference type="SAM" id="SignalP"/>
    </source>
</evidence>
<evidence type="ECO:0000313" key="3">
    <source>
        <dbReference type="EMBL" id="AKM08663.1"/>
    </source>
</evidence>
<accession>A0A0G3XE82</accession>
<gene>
    <name evidence="3" type="ORF">AM2010_2608</name>
</gene>
<protein>
    <submittedName>
        <fullName evidence="3">Uncharacterized protein</fullName>
    </submittedName>
</protein>
<dbReference type="AlphaFoldDB" id="A0A0G3XE82"/>
<feature type="signal peptide" evidence="2">
    <location>
        <begin position="1"/>
        <end position="20"/>
    </location>
</feature>
<reference evidence="3 4" key="1">
    <citation type="submission" date="2015-06" db="EMBL/GenBank/DDBJ databases">
        <authorList>
            <person name="Kim K.M."/>
        </authorList>
    </citation>
    <scope>NUCLEOTIDE SEQUENCE [LARGE SCALE GENOMIC DNA]</scope>
    <source>
        <strain evidence="3 4">KCTC 22370</strain>
    </source>
</reference>
<feature type="region of interest" description="Disordered" evidence="1">
    <location>
        <begin position="73"/>
        <end position="105"/>
    </location>
</feature>
<evidence type="ECO:0000256" key="1">
    <source>
        <dbReference type="SAM" id="MobiDB-lite"/>
    </source>
</evidence>
<feature type="compositionally biased region" description="Basic and acidic residues" evidence="1">
    <location>
        <begin position="89"/>
        <end position="98"/>
    </location>
</feature>
<name>A0A0G3XE82_9SPHN</name>